<sequence>MTRFAIDAPTALRIVRERVDVGEHSLVSTGALRSQAMQLLYDEVRAGALDEAEGRAQLEAVAALKVRLLGDRVSRSVAWRIAARLDWAEIGAAELLAVASLQADALVTDDERLAAAAEGVAPRMRWVDFASAIR</sequence>
<name>U1LP61_9MICO</name>
<protein>
    <recommendedName>
        <fullName evidence="3">PIN domain-containing protein</fullName>
    </recommendedName>
</protein>
<proteinExistence type="predicted"/>
<dbReference type="Proteomes" id="UP000016462">
    <property type="component" value="Unassembled WGS sequence"/>
</dbReference>
<dbReference type="OrthoDB" id="8370557at2"/>
<dbReference type="RefSeq" id="WP_021011213.1">
    <property type="nucleotide sequence ID" value="NZ_ASHR01000030.1"/>
</dbReference>
<evidence type="ECO:0000313" key="2">
    <source>
        <dbReference type="Proteomes" id="UP000016462"/>
    </source>
</evidence>
<keyword evidence="2" id="KW-1185">Reference proteome</keyword>
<comment type="caution">
    <text evidence="1">The sequence shown here is derived from an EMBL/GenBank/DDBJ whole genome shotgun (WGS) entry which is preliminary data.</text>
</comment>
<dbReference type="AlphaFoldDB" id="U1LP61"/>
<accession>U1LP61</accession>
<organism evidence="1 2">
    <name type="scientific">Agrococcus pavilionensis RW1</name>
    <dbReference type="NCBI Taxonomy" id="1330458"/>
    <lineage>
        <taxon>Bacteria</taxon>
        <taxon>Bacillati</taxon>
        <taxon>Actinomycetota</taxon>
        <taxon>Actinomycetes</taxon>
        <taxon>Micrococcales</taxon>
        <taxon>Microbacteriaceae</taxon>
        <taxon>Agrococcus</taxon>
    </lineage>
</organism>
<reference evidence="1 2" key="1">
    <citation type="journal article" date="2013" name="Genome Announc.">
        <title>First draft genome sequence from a member of the genus agrococcus, isolated from modern microbialites.</title>
        <authorList>
            <person name="White R.A.III."/>
            <person name="Grassa C.J."/>
            <person name="Suttle C.A."/>
        </authorList>
    </citation>
    <scope>NUCLEOTIDE SEQUENCE [LARGE SCALE GENOMIC DNA]</scope>
    <source>
        <strain evidence="1 2">RW1</strain>
    </source>
</reference>
<gene>
    <name evidence="1" type="ORF">L332_04720</name>
</gene>
<dbReference type="EMBL" id="ASHR01000030">
    <property type="protein sequence ID" value="ERG63757.1"/>
    <property type="molecule type" value="Genomic_DNA"/>
</dbReference>
<evidence type="ECO:0008006" key="3">
    <source>
        <dbReference type="Google" id="ProtNLM"/>
    </source>
</evidence>
<evidence type="ECO:0000313" key="1">
    <source>
        <dbReference type="EMBL" id="ERG63757.1"/>
    </source>
</evidence>